<sequence>MKNRLSLLLFFAILCSSSSSYGQQLWHKQEKENTTIQKKATFQKKNFPSNYEIVTLNSGVFEGKLSRKSATFNTIIELPNADGSLSKFSIQENSNFDPILQAKFPNVKSYTAKGIDDESANAKISIGTDGFHAVIYSEAKETIYIDPYTKDKKEYIIYKKSSLNDVDLDFECQVEEAASKEFTNTDFSKNLNDGKLRTYRLALACSGEYAQFHLGASQQNIPSSASDQVKKAAVLSAMNTSLTRLNGVFERELSVKFELVSNNEDIIFLNPATDGMTDDDPDELIDEVQAICDAQIGNANYDIGHVFSTSGGTLSGLAGLGVVCITGQKARGVTGLGSPVGDPYDIDLVAHELGHQFGATHTQNNPCNRTNSTAIEPGSGSTIMGYAGICAPNVKSGNADGNSDDYFHAVSLTQIWAIIQSSGGCAVLTNTNNTAPTANAGLDYSIPKSTPFKLTGTGNDADGLNSLTYNWEQLDNEIATMPPEPTNLGGPTFRSLPSKSVPFRYFPALATVVSGSLVTTWEVVPSVERELNFSFVVRDNNVGGGSTARDDMKINVVDVTPFTVTAPNSAVVWNTGSTQTINWNQGVTNAAPINCATVNIKLSVDGGLTFPIILKSNTANDGTEEIIIPDNATSSARIMVEAADNIFYNINSTDFTINSLAPTFIVNNTDGLQSACNSGNQSINYNLNFDFVNGFSETVTLSSSGEPAGSNVSFSDSTINADGNVTMTISNFDDNTPQEYEIIVSSTSATITQTLKVDFRLSSADFSELTLSSPADNATGLNLVEELMWNNDSNATSYDVEIATDSEFSNVISTGNVIINSYTTTNLVGVTEYFWRVKPKNSCGEGDFSSVFSFTTKVAAYCASTFTDEAGGSEHITNVTFGSINNNSGNDTDDGYQDFTSINTNLLRGEDEQISVTFDTGGYQDHCYVFIDWNQDFQFDNDTERYDLGTKVDADGNYLTTNIDTATFTITVPNNAKIGKTRMRVVIEYDDPSDGFGLGACDSDQLSEWGETEDYSVTISELFSVFTASESCPDSNDGLIKIEVNLADYTYVATITGEATNISQNIPATGFEFSNLAPGTYLVCINIEELDETQCFEVNIIEAAPISLKVTAEKESNNFSFKIDEGTPPFEVFINETLVGITSQKEFNFEIFERGILKVKTAKDCEGIYEKNIGDLLSTNNPELKLYLLKNPVKDFIEIYIPASIESKNVQATIFDMTGKLLYKQTNAIVSEKLTIPFSNFSKGIYILKLSIKDAKPIKILKQ</sequence>
<comment type="caution">
    <text evidence="4">The sequence shown here is derived from an EMBL/GenBank/DDBJ whole genome shotgun (WGS) entry which is preliminary data.</text>
</comment>
<accession>A0A1B8TR08</accession>
<dbReference type="Pfam" id="PF20009">
    <property type="entry name" value="GEVED"/>
    <property type="match status" value="1"/>
</dbReference>
<dbReference type="NCBIfam" id="TIGR04183">
    <property type="entry name" value="Por_Secre_tail"/>
    <property type="match status" value="1"/>
</dbReference>
<feature type="signal peptide" evidence="2">
    <location>
        <begin position="1"/>
        <end position="22"/>
    </location>
</feature>
<dbReference type="RefSeq" id="WP_065320436.1">
    <property type="nucleotide sequence ID" value="NZ_CP017477.1"/>
</dbReference>
<organism evidence="4 5">
    <name type="scientific">Polaribacter vadi</name>
    <dbReference type="NCBI Taxonomy" id="1774273"/>
    <lineage>
        <taxon>Bacteria</taxon>
        <taxon>Pseudomonadati</taxon>
        <taxon>Bacteroidota</taxon>
        <taxon>Flavobacteriia</taxon>
        <taxon>Flavobacteriales</taxon>
        <taxon>Flavobacteriaceae</taxon>
    </lineage>
</organism>
<dbReference type="OrthoDB" id="9792152at2"/>
<evidence type="ECO:0000256" key="1">
    <source>
        <dbReference type="ARBA" id="ARBA00022729"/>
    </source>
</evidence>
<feature type="domain" description="Fibronectin type-III" evidence="3">
    <location>
        <begin position="765"/>
        <end position="859"/>
    </location>
</feature>
<keyword evidence="5" id="KW-1185">Reference proteome</keyword>
<proteinExistence type="predicted"/>
<dbReference type="Pfam" id="PF13583">
    <property type="entry name" value="Reprolysin_4"/>
    <property type="match status" value="1"/>
</dbReference>
<dbReference type="InterPro" id="IPR013783">
    <property type="entry name" value="Ig-like_fold"/>
</dbReference>
<dbReference type="Gene3D" id="3.40.390.10">
    <property type="entry name" value="Collagenase (Catalytic Domain)"/>
    <property type="match status" value="1"/>
</dbReference>
<dbReference type="InterPro" id="IPR003961">
    <property type="entry name" value="FN3_dom"/>
</dbReference>
<dbReference type="SUPFAM" id="SSF55486">
    <property type="entry name" value="Metalloproteases ('zincins'), catalytic domain"/>
    <property type="match status" value="1"/>
</dbReference>
<dbReference type="EMBL" id="LSFM01000025">
    <property type="protein sequence ID" value="OBY62083.1"/>
    <property type="molecule type" value="Genomic_DNA"/>
</dbReference>
<dbReference type="SUPFAM" id="SSF49265">
    <property type="entry name" value="Fibronectin type III"/>
    <property type="match status" value="1"/>
</dbReference>
<reference evidence="5" key="1">
    <citation type="submission" date="2016-02" db="EMBL/GenBank/DDBJ databases">
        <authorList>
            <person name="Shin S.-K."/>
            <person name="Yi H."/>
            <person name="Kim E."/>
        </authorList>
    </citation>
    <scope>NUCLEOTIDE SEQUENCE [LARGE SCALE GENOMIC DNA]</scope>
    <source>
        <strain evidence="5">LPB0003</strain>
    </source>
</reference>
<evidence type="ECO:0000313" key="4">
    <source>
        <dbReference type="EMBL" id="OBY62083.1"/>
    </source>
</evidence>
<dbReference type="InterPro" id="IPR024079">
    <property type="entry name" value="MetalloPept_cat_dom_sf"/>
</dbReference>
<protein>
    <recommendedName>
        <fullName evidence="3">Fibronectin type-III domain-containing protein</fullName>
    </recommendedName>
</protein>
<dbReference type="STRING" id="1774273.LPB03_14310"/>
<evidence type="ECO:0000256" key="2">
    <source>
        <dbReference type="SAM" id="SignalP"/>
    </source>
</evidence>
<dbReference type="Pfam" id="PF18962">
    <property type="entry name" value="Por_Secre_tail"/>
    <property type="match status" value="1"/>
</dbReference>
<feature type="chain" id="PRO_5008615426" description="Fibronectin type-III domain-containing protein" evidence="2">
    <location>
        <begin position="23"/>
        <end position="1263"/>
    </location>
</feature>
<dbReference type="Proteomes" id="UP000092584">
    <property type="component" value="Unassembled WGS sequence"/>
</dbReference>
<gene>
    <name evidence="4" type="ORF">LPB3_14995</name>
</gene>
<dbReference type="GO" id="GO:0008237">
    <property type="term" value="F:metallopeptidase activity"/>
    <property type="evidence" value="ECO:0007669"/>
    <property type="project" value="InterPro"/>
</dbReference>
<evidence type="ECO:0000313" key="5">
    <source>
        <dbReference type="Proteomes" id="UP000092584"/>
    </source>
</evidence>
<evidence type="ECO:0000259" key="3">
    <source>
        <dbReference type="PROSITE" id="PS50853"/>
    </source>
</evidence>
<dbReference type="KEGG" id="pob:LPB03_14310"/>
<dbReference type="Gene3D" id="2.60.40.10">
    <property type="entry name" value="Immunoglobulins"/>
    <property type="match status" value="2"/>
</dbReference>
<dbReference type="AlphaFoldDB" id="A0A1B8TR08"/>
<dbReference type="PROSITE" id="PS50853">
    <property type="entry name" value="FN3"/>
    <property type="match status" value="1"/>
</dbReference>
<dbReference type="InterPro" id="IPR026444">
    <property type="entry name" value="Secre_tail"/>
</dbReference>
<dbReference type="InterPro" id="IPR045474">
    <property type="entry name" value="GEVED"/>
</dbReference>
<dbReference type="CDD" id="cd00063">
    <property type="entry name" value="FN3"/>
    <property type="match status" value="1"/>
</dbReference>
<keyword evidence="1 2" id="KW-0732">Signal</keyword>
<name>A0A1B8TR08_9FLAO</name>
<dbReference type="InterPro" id="IPR036116">
    <property type="entry name" value="FN3_sf"/>
</dbReference>